<comment type="similarity">
    <text evidence="1">Belongs to the glycosyl hydrolase 25 family.</text>
</comment>
<dbReference type="InterPro" id="IPR002053">
    <property type="entry name" value="Glyco_hydro_25"/>
</dbReference>
<dbReference type="GO" id="GO:0016052">
    <property type="term" value="P:carbohydrate catabolic process"/>
    <property type="evidence" value="ECO:0007669"/>
    <property type="project" value="TreeGrafter"/>
</dbReference>
<dbReference type="CDD" id="cd00599">
    <property type="entry name" value="GH25_muramidase"/>
    <property type="match status" value="1"/>
</dbReference>
<protein>
    <recommendedName>
        <fullName evidence="4">Peptidoglycan binding-like domain-containing protein</fullName>
    </recommendedName>
</protein>
<dbReference type="OrthoDB" id="9802228at2"/>
<sequence>MLKGIDVSHHNAVSDFSRVKAAGIEFVYIKASEGVTYRDPQYQPNANNAMKAGLLVGFYHFARPDNGNKPEDEAQNFVNAISIFKYNLMPVLDLEVDVNIDDDALYQWARSFVNIVKAKTGYNVMLYTGLYYLNKYPALQNLKDLPLWIAAYRSTAPSVSGWANWTVWQYTDNENIPGIVESCDANYLNDLATIFLNKPVEKPILKRILKLTSPMMRGDDVKTLQIRLQIPADGIFGPLTEQAVKNWQRVHDERGNVVPTGKGLKVDGIVGPKTWHVLFK</sequence>
<dbReference type="InterPro" id="IPR017853">
    <property type="entry name" value="GH"/>
</dbReference>
<dbReference type="GO" id="GO:0003796">
    <property type="term" value="F:lysozyme activity"/>
    <property type="evidence" value="ECO:0007669"/>
    <property type="project" value="InterPro"/>
</dbReference>
<name>A0A7W1X9W3_9BACL</name>
<dbReference type="Pfam" id="PF01471">
    <property type="entry name" value="PG_binding_1"/>
    <property type="match status" value="1"/>
</dbReference>
<dbReference type="Gene3D" id="1.10.101.10">
    <property type="entry name" value="PGBD-like superfamily/PGBD"/>
    <property type="match status" value="1"/>
</dbReference>
<evidence type="ECO:0000313" key="6">
    <source>
        <dbReference type="Proteomes" id="UP000530514"/>
    </source>
</evidence>
<proteinExistence type="inferred from homology"/>
<keyword evidence="2" id="KW-0378">Hydrolase</keyword>
<dbReference type="GO" id="GO:0016998">
    <property type="term" value="P:cell wall macromolecule catabolic process"/>
    <property type="evidence" value="ECO:0007669"/>
    <property type="project" value="InterPro"/>
</dbReference>
<keyword evidence="3" id="KW-0326">Glycosidase</keyword>
<dbReference type="PANTHER" id="PTHR34135">
    <property type="entry name" value="LYSOZYME"/>
    <property type="match status" value="1"/>
</dbReference>
<reference evidence="5 6" key="1">
    <citation type="submission" date="2020-07" db="EMBL/GenBank/DDBJ databases">
        <authorList>
            <person name="Feng H."/>
        </authorList>
    </citation>
    <scope>NUCLEOTIDE SEQUENCE [LARGE SCALE GENOMIC DNA]</scope>
    <source>
        <strain evidence="6">s-11</strain>
    </source>
</reference>
<dbReference type="Pfam" id="PF01183">
    <property type="entry name" value="Glyco_hydro_25"/>
    <property type="match status" value="1"/>
</dbReference>
<dbReference type="RefSeq" id="WP_052154391.1">
    <property type="nucleotide sequence ID" value="NZ_JACEIP010000008.1"/>
</dbReference>
<dbReference type="InterPro" id="IPR002477">
    <property type="entry name" value="Peptidoglycan-bd-like"/>
</dbReference>
<dbReference type="GO" id="GO:0009253">
    <property type="term" value="P:peptidoglycan catabolic process"/>
    <property type="evidence" value="ECO:0007669"/>
    <property type="project" value="InterPro"/>
</dbReference>
<dbReference type="EMBL" id="JACEIP010000008">
    <property type="protein sequence ID" value="MBA4542721.1"/>
    <property type="molecule type" value="Genomic_DNA"/>
</dbReference>
<evidence type="ECO:0000259" key="4">
    <source>
        <dbReference type="Pfam" id="PF01471"/>
    </source>
</evidence>
<dbReference type="AlphaFoldDB" id="A0A7W1X9W3"/>
<dbReference type="InterPro" id="IPR018077">
    <property type="entry name" value="Glyco_hydro_fam25_subgr"/>
</dbReference>
<dbReference type="SMART" id="SM00641">
    <property type="entry name" value="Glyco_25"/>
    <property type="match status" value="1"/>
</dbReference>
<dbReference type="InterPro" id="IPR036366">
    <property type="entry name" value="PGBDSf"/>
</dbReference>
<accession>A0A7W1X9W3</accession>
<comment type="caution">
    <text evidence="5">The sequence shown here is derived from an EMBL/GenBank/DDBJ whole genome shotgun (WGS) entry which is preliminary data.</text>
</comment>
<evidence type="ECO:0000256" key="3">
    <source>
        <dbReference type="ARBA" id="ARBA00023295"/>
    </source>
</evidence>
<dbReference type="InterPro" id="IPR036365">
    <property type="entry name" value="PGBD-like_sf"/>
</dbReference>
<gene>
    <name evidence="5" type="ORF">H1164_07375</name>
</gene>
<dbReference type="Proteomes" id="UP000530514">
    <property type="component" value="Unassembled WGS sequence"/>
</dbReference>
<evidence type="ECO:0000256" key="2">
    <source>
        <dbReference type="ARBA" id="ARBA00022801"/>
    </source>
</evidence>
<dbReference type="SUPFAM" id="SSF51445">
    <property type="entry name" value="(Trans)glycosidases"/>
    <property type="match status" value="1"/>
</dbReference>
<feature type="domain" description="Peptidoglycan binding-like" evidence="4">
    <location>
        <begin position="217"/>
        <end position="251"/>
    </location>
</feature>
<keyword evidence="6" id="KW-1185">Reference proteome</keyword>
<organism evidence="5 6">
    <name type="scientific">Thermoactinomyces daqus</name>
    <dbReference type="NCBI Taxonomy" id="1329516"/>
    <lineage>
        <taxon>Bacteria</taxon>
        <taxon>Bacillati</taxon>
        <taxon>Bacillota</taxon>
        <taxon>Bacilli</taxon>
        <taxon>Bacillales</taxon>
        <taxon>Thermoactinomycetaceae</taxon>
        <taxon>Thermoactinomyces</taxon>
    </lineage>
</organism>
<dbReference type="Gene3D" id="3.20.20.80">
    <property type="entry name" value="Glycosidases"/>
    <property type="match status" value="1"/>
</dbReference>
<dbReference type="SUPFAM" id="SSF47090">
    <property type="entry name" value="PGBD-like"/>
    <property type="match status" value="1"/>
</dbReference>
<evidence type="ECO:0000313" key="5">
    <source>
        <dbReference type="EMBL" id="MBA4542721.1"/>
    </source>
</evidence>
<dbReference type="PROSITE" id="PS51904">
    <property type="entry name" value="GLYCOSYL_HYDROL_F25_2"/>
    <property type="match status" value="1"/>
</dbReference>
<evidence type="ECO:0000256" key="1">
    <source>
        <dbReference type="ARBA" id="ARBA00010646"/>
    </source>
</evidence>
<dbReference type="PANTHER" id="PTHR34135:SF2">
    <property type="entry name" value="LYSOZYME"/>
    <property type="match status" value="1"/>
</dbReference>